<dbReference type="Proteomes" id="UP001501153">
    <property type="component" value="Unassembled WGS sequence"/>
</dbReference>
<sequence length="78" mass="8844">MELASKSLGVGLILLLLLTLPVELLFNGLGLSRVSNYFDHYQGSMSWAHYRVAFRPQGTGQQPAPDLWFPNWRYGFNS</sequence>
<proteinExistence type="predicted"/>
<reference evidence="2" key="1">
    <citation type="journal article" date="2019" name="Int. J. Syst. Evol. Microbiol.">
        <title>The Global Catalogue of Microorganisms (GCM) 10K type strain sequencing project: providing services to taxonomists for standard genome sequencing and annotation.</title>
        <authorList>
            <consortium name="The Broad Institute Genomics Platform"/>
            <consortium name="The Broad Institute Genome Sequencing Center for Infectious Disease"/>
            <person name="Wu L."/>
            <person name="Ma J."/>
        </authorList>
    </citation>
    <scope>NUCLEOTIDE SEQUENCE [LARGE SCALE GENOMIC DNA]</scope>
    <source>
        <strain evidence="2">JCM 17923</strain>
    </source>
</reference>
<evidence type="ECO:0000313" key="2">
    <source>
        <dbReference type="Proteomes" id="UP001501153"/>
    </source>
</evidence>
<accession>A0ABP8IRR7</accession>
<protein>
    <submittedName>
        <fullName evidence="1">Uncharacterized protein</fullName>
    </submittedName>
</protein>
<comment type="caution">
    <text evidence="1">The sequence shown here is derived from an EMBL/GenBank/DDBJ whole genome shotgun (WGS) entry which is preliminary data.</text>
</comment>
<name>A0ABP8IRR7_9BACT</name>
<dbReference type="EMBL" id="BAABGZ010000079">
    <property type="protein sequence ID" value="GAA4368458.1"/>
    <property type="molecule type" value="Genomic_DNA"/>
</dbReference>
<evidence type="ECO:0000313" key="1">
    <source>
        <dbReference type="EMBL" id="GAA4368458.1"/>
    </source>
</evidence>
<organism evidence="1 2">
    <name type="scientific">Hymenobacter saemangeumensis</name>
    <dbReference type="NCBI Taxonomy" id="1084522"/>
    <lineage>
        <taxon>Bacteria</taxon>
        <taxon>Pseudomonadati</taxon>
        <taxon>Bacteroidota</taxon>
        <taxon>Cytophagia</taxon>
        <taxon>Cytophagales</taxon>
        <taxon>Hymenobacteraceae</taxon>
        <taxon>Hymenobacter</taxon>
    </lineage>
</organism>
<keyword evidence="2" id="KW-1185">Reference proteome</keyword>
<gene>
    <name evidence="1" type="ORF">GCM10023185_41220</name>
</gene>
<dbReference type="RefSeq" id="WP_345238037.1">
    <property type="nucleotide sequence ID" value="NZ_BAABGZ010000079.1"/>
</dbReference>